<proteinExistence type="predicted"/>
<evidence type="ECO:0000313" key="2">
    <source>
        <dbReference type="EMBL" id="KRM45704.1"/>
    </source>
</evidence>
<dbReference type="InterPro" id="IPR002822">
    <property type="entry name" value="Ni_insertion"/>
</dbReference>
<dbReference type="Gene3D" id="3.30.70.1380">
    <property type="entry name" value="Transcriptional regulatory protein pf0864 domain like"/>
    <property type="match status" value="1"/>
</dbReference>
<dbReference type="Gene3D" id="3.10.20.300">
    <property type="entry name" value="mk0293 like domain"/>
    <property type="match status" value="1"/>
</dbReference>
<dbReference type="Pfam" id="PF01969">
    <property type="entry name" value="Ni_insertion"/>
    <property type="match status" value="1"/>
</dbReference>
<dbReference type="PATRIC" id="fig|1423786.4.peg.941"/>
<gene>
    <name evidence="2" type="ORF">FD47_GL000888</name>
</gene>
<evidence type="ECO:0000313" key="3">
    <source>
        <dbReference type="Proteomes" id="UP000051010"/>
    </source>
</evidence>
<name>A0A0R1YT48_9LACO</name>
<comment type="caution">
    <text evidence="2">The sequence shown here is derived from an EMBL/GenBank/DDBJ whole genome shotgun (WGS) entry which is preliminary data.</text>
</comment>
<protein>
    <recommendedName>
        <fullName evidence="4">TIGR00299 family protein</fullName>
    </recommendedName>
</protein>
<dbReference type="AlphaFoldDB" id="A0A0R1YT48"/>
<dbReference type="Proteomes" id="UP000051010">
    <property type="component" value="Unassembled WGS sequence"/>
</dbReference>
<sequence length="116" mass="13295">MDAGALDAYFTPIQMKKNRPATQFSVLVQPADRDRLAELVLRLTTTIGVRYQTLNRTVMNRDFETVQTQFGAIRVKVATFKDIAKRTPEFEDCLAAAKHYHVALQDVYQAVYRKLD</sequence>
<reference evidence="2 3" key="1">
    <citation type="journal article" date="2015" name="Genome Announc.">
        <title>Expanding the biotechnology potential of lactobacilli through comparative genomics of 213 strains and associated genera.</title>
        <authorList>
            <person name="Sun Z."/>
            <person name="Harris H.M."/>
            <person name="McCann A."/>
            <person name="Guo C."/>
            <person name="Argimon S."/>
            <person name="Zhang W."/>
            <person name="Yang X."/>
            <person name="Jeffery I.B."/>
            <person name="Cooney J.C."/>
            <person name="Kagawa T.F."/>
            <person name="Liu W."/>
            <person name="Song Y."/>
            <person name="Salvetti E."/>
            <person name="Wrobel A."/>
            <person name="Rasinkangas P."/>
            <person name="Parkhill J."/>
            <person name="Rea M.C."/>
            <person name="O'Sullivan O."/>
            <person name="Ritari J."/>
            <person name="Douillard F.P."/>
            <person name="Paul Ross R."/>
            <person name="Yang R."/>
            <person name="Briner A.E."/>
            <person name="Felis G.E."/>
            <person name="de Vos W.M."/>
            <person name="Barrangou R."/>
            <person name="Klaenhammer T.R."/>
            <person name="Caufield P.W."/>
            <person name="Cui Y."/>
            <person name="Zhang H."/>
            <person name="O'Toole P.W."/>
        </authorList>
    </citation>
    <scope>NUCLEOTIDE SEQUENCE [LARGE SCALE GENOMIC DNA]</scope>
    <source>
        <strain evidence="2 3">DSM 18390</strain>
    </source>
</reference>
<dbReference type="EMBL" id="AZFZ01000002">
    <property type="protein sequence ID" value="KRM45704.1"/>
    <property type="molecule type" value="Genomic_DNA"/>
</dbReference>
<evidence type="ECO:0000256" key="1">
    <source>
        <dbReference type="ARBA" id="ARBA00022596"/>
    </source>
</evidence>
<keyword evidence="1" id="KW-0533">Nickel</keyword>
<accession>A0A0R1YT48</accession>
<dbReference type="PANTHER" id="PTHR36566:SF1">
    <property type="entry name" value="PYRIDINIUM-3,5-BISTHIOCARBOXYLIC ACID MONONUCLEOTIDE NICKEL INSERTION PROTEIN"/>
    <property type="match status" value="1"/>
</dbReference>
<dbReference type="PANTHER" id="PTHR36566">
    <property type="entry name" value="NICKEL INSERTION PROTEIN-RELATED"/>
    <property type="match status" value="1"/>
</dbReference>
<organism evidence="2 3">
    <name type="scientific">Lentilactobacillus parafarraginis DSM 18390 = JCM 14109</name>
    <dbReference type="NCBI Taxonomy" id="1423786"/>
    <lineage>
        <taxon>Bacteria</taxon>
        <taxon>Bacillati</taxon>
        <taxon>Bacillota</taxon>
        <taxon>Bacilli</taxon>
        <taxon>Lactobacillales</taxon>
        <taxon>Lactobacillaceae</taxon>
        <taxon>Lentilactobacillus</taxon>
    </lineage>
</organism>
<evidence type="ECO:0008006" key="4">
    <source>
        <dbReference type="Google" id="ProtNLM"/>
    </source>
</evidence>